<feature type="domain" description="Cupin type-1" evidence="1">
    <location>
        <begin position="32"/>
        <end position="117"/>
    </location>
</feature>
<dbReference type="AlphaFoldDB" id="A0A1F8FBJ3"/>
<proteinExistence type="predicted"/>
<dbReference type="InterPro" id="IPR006045">
    <property type="entry name" value="Cupin_1"/>
</dbReference>
<sequence>MKITKNIKPEYVDLRGGIAKLLDDGKTKIKSVLLITSRKGSVRANHYHKKDTHYVYMIEGKMEYYEKPAKEVKNKAKMKRVILKAGDMVFTPQMTFHATKFLEDSVFLAFATKSRQQADYEADTIRVELVK</sequence>
<evidence type="ECO:0000259" key="1">
    <source>
        <dbReference type="Pfam" id="PF00190"/>
    </source>
</evidence>
<gene>
    <name evidence="2" type="ORF">A3J46_00695</name>
</gene>
<evidence type="ECO:0000313" key="3">
    <source>
        <dbReference type="Proteomes" id="UP000177167"/>
    </source>
</evidence>
<comment type="caution">
    <text evidence="2">The sequence shown here is derived from an EMBL/GenBank/DDBJ whole genome shotgun (WGS) entry which is preliminary data.</text>
</comment>
<dbReference type="InterPro" id="IPR011051">
    <property type="entry name" value="RmlC_Cupin_sf"/>
</dbReference>
<evidence type="ECO:0000313" key="2">
    <source>
        <dbReference type="EMBL" id="OGN10525.1"/>
    </source>
</evidence>
<reference evidence="2 3" key="1">
    <citation type="journal article" date="2016" name="Nat. Commun.">
        <title>Thousands of microbial genomes shed light on interconnected biogeochemical processes in an aquifer system.</title>
        <authorList>
            <person name="Anantharaman K."/>
            <person name="Brown C.T."/>
            <person name="Hug L.A."/>
            <person name="Sharon I."/>
            <person name="Castelle C.J."/>
            <person name="Probst A.J."/>
            <person name="Thomas B.C."/>
            <person name="Singh A."/>
            <person name="Wilkins M.J."/>
            <person name="Karaoz U."/>
            <person name="Brodie E.L."/>
            <person name="Williams K.H."/>
            <person name="Hubbard S.S."/>
            <person name="Banfield J.F."/>
        </authorList>
    </citation>
    <scope>NUCLEOTIDE SEQUENCE [LARGE SCALE GENOMIC DNA]</scope>
</reference>
<name>A0A1F8FBJ3_9BACT</name>
<dbReference type="EMBL" id="MGJP01000004">
    <property type="protein sequence ID" value="OGN10525.1"/>
    <property type="molecule type" value="Genomic_DNA"/>
</dbReference>
<organism evidence="2 3">
    <name type="scientific">Candidatus Yanofskybacteria bacterium RIFCSPHIGHO2_02_FULL_41_11</name>
    <dbReference type="NCBI Taxonomy" id="1802675"/>
    <lineage>
        <taxon>Bacteria</taxon>
        <taxon>Candidatus Yanofskyibacteriota</taxon>
    </lineage>
</organism>
<dbReference type="SUPFAM" id="SSF51182">
    <property type="entry name" value="RmlC-like cupins"/>
    <property type="match status" value="1"/>
</dbReference>
<dbReference type="Gene3D" id="2.60.120.10">
    <property type="entry name" value="Jelly Rolls"/>
    <property type="match status" value="1"/>
</dbReference>
<dbReference type="Pfam" id="PF00190">
    <property type="entry name" value="Cupin_1"/>
    <property type="match status" value="1"/>
</dbReference>
<dbReference type="Proteomes" id="UP000177167">
    <property type="component" value="Unassembled WGS sequence"/>
</dbReference>
<dbReference type="InterPro" id="IPR014710">
    <property type="entry name" value="RmlC-like_jellyroll"/>
</dbReference>
<accession>A0A1F8FBJ3</accession>
<protein>
    <recommendedName>
        <fullName evidence="1">Cupin type-1 domain-containing protein</fullName>
    </recommendedName>
</protein>